<reference evidence="2 3" key="1">
    <citation type="submission" date="2011-02" db="EMBL/GenBank/DDBJ databases">
        <authorList>
            <person name="Durkin A.S."/>
            <person name="Madupu R."/>
            <person name="Torralba M."/>
            <person name="Gillis M."/>
            <person name="Methe B."/>
            <person name="Sutton G."/>
            <person name="Nelson K.E."/>
        </authorList>
    </citation>
    <scope>NUCLEOTIDE SEQUENCE [LARGE SCALE GENOMIC DNA]</scope>
    <source>
        <strain evidence="2 3">CRIS 18C-A</strain>
    </source>
</reference>
<protein>
    <submittedName>
        <fullName evidence="2">Conserved domain protein</fullName>
    </submittedName>
</protein>
<dbReference type="AlphaFoldDB" id="F0H6E2"/>
<evidence type="ECO:0000313" key="2">
    <source>
        <dbReference type="EMBL" id="EGC86615.1"/>
    </source>
</evidence>
<feature type="region of interest" description="Disordered" evidence="1">
    <location>
        <begin position="26"/>
        <end position="75"/>
    </location>
</feature>
<comment type="caution">
    <text evidence="2">The sequence shown here is derived from an EMBL/GenBank/DDBJ whole genome shotgun (WGS) entry which is preliminary data.</text>
</comment>
<gene>
    <name evidence="2" type="ORF">HMPREF9303_1208</name>
</gene>
<name>F0H6E2_9BACT</name>
<dbReference type="RefSeq" id="WP_004352928.1">
    <property type="nucleotide sequence ID" value="NZ_AEXO01000059.1"/>
</dbReference>
<evidence type="ECO:0000313" key="3">
    <source>
        <dbReference type="Proteomes" id="UP000003155"/>
    </source>
</evidence>
<evidence type="ECO:0000256" key="1">
    <source>
        <dbReference type="SAM" id="MobiDB-lite"/>
    </source>
</evidence>
<keyword evidence="3" id="KW-1185">Reference proteome</keyword>
<accession>F0H6E2</accession>
<dbReference type="EMBL" id="AEXO01000059">
    <property type="protein sequence ID" value="EGC86615.1"/>
    <property type="molecule type" value="Genomic_DNA"/>
</dbReference>
<dbReference type="Proteomes" id="UP000003155">
    <property type="component" value="Unassembled WGS sequence"/>
</dbReference>
<sequence>MKRKDYQKPLAEIVALDFDEVMCLPGASQIDNDGDGNPEQHGNGNDRIIPGDPDGGIGAKPYRPWENVNPGIWED</sequence>
<organism evidence="2 3">
    <name type="scientific">Prevotella denticola CRIS 18C-A</name>
    <dbReference type="NCBI Taxonomy" id="944557"/>
    <lineage>
        <taxon>Bacteria</taxon>
        <taxon>Pseudomonadati</taxon>
        <taxon>Bacteroidota</taxon>
        <taxon>Bacteroidia</taxon>
        <taxon>Bacteroidales</taxon>
        <taxon>Prevotellaceae</taxon>
        <taxon>Prevotella</taxon>
    </lineage>
</organism>
<proteinExistence type="predicted"/>